<keyword evidence="4" id="KW-0479">Metal-binding</keyword>
<dbReference type="InterPro" id="IPR003476">
    <property type="entry name" value="Glyco_hydro_42"/>
</dbReference>
<dbReference type="Gene3D" id="3.20.20.80">
    <property type="entry name" value="Glycosidases"/>
    <property type="match status" value="1"/>
</dbReference>
<keyword evidence="7 8" id="KW-0326">Glycosidase</keyword>
<dbReference type="InterPro" id="IPR017853">
    <property type="entry name" value="GH"/>
</dbReference>
<dbReference type="Proteomes" id="UP001596108">
    <property type="component" value="Unassembled WGS sequence"/>
</dbReference>
<dbReference type="GO" id="GO:0004565">
    <property type="term" value="F:beta-galactosidase activity"/>
    <property type="evidence" value="ECO:0007669"/>
    <property type="project" value="UniProtKB-EC"/>
</dbReference>
<feature type="domain" description="Beta-galactosidase C-terminal" evidence="11">
    <location>
        <begin position="626"/>
        <end position="683"/>
    </location>
</feature>
<dbReference type="CDD" id="cd03143">
    <property type="entry name" value="A4_beta-galactosidase_middle_domain"/>
    <property type="match status" value="1"/>
</dbReference>
<dbReference type="EMBL" id="JBHSNC010000051">
    <property type="protein sequence ID" value="MFC5531191.1"/>
    <property type="molecule type" value="Genomic_DNA"/>
</dbReference>
<dbReference type="PANTHER" id="PTHR36447">
    <property type="entry name" value="BETA-GALACTOSIDASE GANA"/>
    <property type="match status" value="1"/>
</dbReference>
<evidence type="ECO:0000256" key="7">
    <source>
        <dbReference type="ARBA" id="ARBA00023295"/>
    </source>
</evidence>
<reference evidence="13" key="1">
    <citation type="journal article" date="2019" name="Int. J. Syst. Evol. Microbiol.">
        <title>The Global Catalogue of Microorganisms (GCM) 10K type strain sequencing project: providing services to taxonomists for standard genome sequencing and annotation.</title>
        <authorList>
            <consortium name="The Broad Institute Genomics Platform"/>
            <consortium name="The Broad Institute Genome Sequencing Center for Infectious Disease"/>
            <person name="Wu L."/>
            <person name="Ma J."/>
        </authorList>
    </citation>
    <scope>NUCLEOTIDE SEQUENCE [LARGE SCALE GENOMIC DNA]</scope>
    <source>
        <strain evidence="13">CGMCC 1.18578</strain>
    </source>
</reference>
<comment type="catalytic activity">
    <reaction evidence="1 8">
        <text>Hydrolysis of terminal non-reducing beta-D-galactose residues in beta-D-galactosides.</text>
        <dbReference type="EC" id="3.2.1.23"/>
    </reaction>
</comment>
<protein>
    <recommendedName>
        <fullName evidence="3 8">Beta-galactosidase</fullName>
        <shortName evidence="8">Beta-gal</shortName>
        <ecNumber evidence="3 8">3.2.1.23</ecNumber>
    </recommendedName>
</protein>
<proteinExistence type="inferred from homology"/>
<dbReference type="Gene3D" id="2.60.40.1180">
    <property type="entry name" value="Golgi alpha-mannosidase II"/>
    <property type="match status" value="1"/>
</dbReference>
<sequence>MYFGACYYPEHWPESRWATDARLMKEAGLNVVRIGEFAWSKFERYEGQYDFDWLDRSIAILAEAGICVVLGTPTATPPKWLMDKHPDIYMKDKQGHVRGYGNRRHYCYNNPNYPRYVRNIVTRMAERYGNNTNVIAWQTDNEFGCNETTRCYCNDCAKAFRVWLADKYEHIDRLNDSWGTVFWSHIYNDWEQIELPAYTVFPLHNPGMELDFRRFASDSVVAFQQAQIDLLRELAPNQPITHNLMGAFDEIDGFDLSAPLDFASWDNYPNLTFADQVNPADVAMQHDMTRGLKNKNFWVLEHQSGSPGGNFLFPMPKPGEIRRWTYQSVAHGADAIVYFRWRTCLFGAEQFWHGILQHDGLPGRRYEEVKRTGEELQRISSLIEGSSSGAEVAMIRCYDNEWTMEVQEQAFGHRYMAHFKRYYRYFYERGIPVDIVSDRVDLTSYKLVVIPHLLLSRPGFAERLYAYAAQGGTVVLDFRSGTKRWDNQMESEPLPGAYKELLGIRVNEYGSLMNGKTYGVALADPAAEASDAQASPATASTAANASAYLAQTWFDVIELEGAEAIATYAEDYVAGMPAATRHAYKQGTAYYLGMEPQPALMSALMNRICDTANVHPIAGVRSATPGVELMSRLQVNDTFLFAINHSETTGLLHLDEPMHELIENRQHAEGEHELPPNGVRIFRYTQPKNTTR</sequence>
<comment type="caution">
    <text evidence="12">The sequence shown here is derived from an EMBL/GenBank/DDBJ whole genome shotgun (WGS) entry which is preliminary data.</text>
</comment>
<keyword evidence="13" id="KW-1185">Reference proteome</keyword>
<dbReference type="InterPro" id="IPR013529">
    <property type="entry name" value="Glyco_hydro_42_N"/>
</dbReference>
<evidence type="ECO:0000256" key="5">
    <source>
        <dbReference type="ARBA" id="ARBA00022801"/>
    </source>
</evidence>
<keyword evidence="6" id="KW-0862">Zinc</keyword>
<gene>
    <name evidence="12" type="ORF">ACFPQ4_17360</name>
</gene>
<dbReference type="Pfam" id="PF08532">
    <property type="entry name" value="Glyco_hydro_42M"/>
    <property type="match status" value="1"/>
</dbReference>
<dbReference type="PIRSF" id="PIRSF001084">
    <property type="entry name" value="B-galactosidase"/>
    <property type="match status" value="1"/>
</dbReference>
<dbReference type="Gene3D" id="3.40.50.880">
    <property type="match status" value="1"/>
</dbReference>
<evidence type="ECO:0000256" key="2">
    <source>
        <dbReference type="ARBA" id="ARBA00005940"/>
    </source>
</evidence>
<dbReference type="InterPro" id="IPR013738">
    <property type="entry name" value="Beta_galactosidase_Trimer"/>
</dbReference>
<evidence type="ECO:0000256" key="4">
    <source>
        <dbReference type="ARBA" id="ARBA00022723"/>
    </source>
</evidence>
<dbReference type="PANTHER" id="PTHR36447:SF2">
    <property type="entry name" value="BETA-GALACTOSIDASE YESZ"/>
    <property type="match status" value="1"/>
</dbReference>
<evidence type="ECO:0000259" key="11">
    <source>
        <dbReference type="Pfam" id="PF08533"/>
    </source>
</evidence>
<evidence type="ECO:0000256" key="3">
    <source>
        <dbReference type="ARBA" id="ARBA00012756"/>
    </source>
</evidence>
<dbReference type="SUPFAM" id="SSF52317">
    <property type="entry name" value="Class I glutamine amidotransferase-like"/>
    <property type="match status" value="1"/>
</dbReference>
<feature type="domain" description="Beta-galactosidase trimerisation" evidence="10">
    <location>
        <begin position="390"/>
        <end position="614"/>
    </location>
</feature>
<name>A0ABW0R3A3_9BACL</name>
<dbReference type="RefSeq" id="WP_378113161.1">
    <property type="nucleotide sequence ID" value="NZ_JBHSNC010000051.1"/>
</dbReference>
<dbReference type="InterPro" id="IPR029062">
    <property type="entry name" value="Class_I_gatase-like"/>
</dbReference>
<evidence type="ECO:0000256" key="1">
    <source>
        <dbReference type="ARBA" id="ARBA00001412"/>
    </source>
</evidence>
<evidence type="ECO:0000256" key="8">
    <source>
        <dbReference type="PIRNR" id="PIRNR001084"/>
    </source>
</evidence>
<organism evidence="12 13">
    <name type="scientific">Cohnella yongneupensis</name>
    <dbReference type="NCBI Taxonomy" id="425006"/>
    <lineage>
        <taxon>Bacteria</taxon>
        <taxon>Bacillati</taxon>
        <taxon>Bacillota</taxon>
        <taxon>Bacilli</taxon>
        <taxon>Bacillales</taxon>
        <taxon>Paenibacillaceae</taxon>
        <taxon>Cohnella</taxon>
    </lineage>
</organism>
<feature type="domain" description="Glycoside hydrolase family 42 N-terminal" evidence="9">
    <location>
        <begin position="6"/>
        <end position="378"/>
    </location>
</feature>
<evidence type="ECO:0000313" key="12">
    <source>
        <dbReference type="EMBL" id="MFC5531191.1"/>
    </source>
</evidence>
<dbReference type="SUPFAM" id="SSF51445">
    <property type="entry name" value="(Trans)glycosidases"/>
    <property type="match status" value="1"/>
</dbReference>
<accession>A0ABW0R3A3</accession>
<dbReference type="EC" id="3.2.1.23" evidence="3 8"/>
<keyword evidence="5 8" id="KW-0378">Hydrolase</keyword>
<evidence type="ECO:0000256" key="6">
    <source>
        <dbReference type="ARBA" id="ARBA00022833"/>
    </source>
</evidence>
<evidence type="ECO:0000313" key="13">
    <source>
        <dbReference type="Proteomes" id="UP001596108"/>
    </source>
</evidence>
<dbReference type="Pfam" id="PF02449">
    <property type="entry name" value="Glyco_hydro_42"/>
    <property type="match status" value="1"/>
</dbReference>
<comment type="similarity">
    <text evidence="2 8">Belongs to the glycosyl hydrolase 42 family.</text>
</comment>
<evidence type="ECO:0000259" key="9">
    <source>
        <dbReference type="Pfam" id="PF02449"/>
    </source>
</evidence>
<evidence type="ECO:0000259" key="10">
    <source>
        <dbReference type="Pfam" id="PF08532"/>
    </source>
</evidence>
<dbReference type="InterPro" id="IPR013739">
    <property type="entry name" value="Beta_galactosidase_C"/>
</dbReference>
<dbReference type="InterPro" id="IPR013780">
    <property type="entry name" value="Glyco_hydro_b"/>
</dbReference>
<dbReference type="Pfam" id="PF08533">
    <property type="entry name" value="Glyco_hydro_42C"/>
    <property type="match status" value="1"/>
</dbReference>